<feature type="transmembrane region" description="Helical" evidence="1">
    <location>
        <begin position="297"/>
        <end position="318"/>
    </location>
</feature>
<keyword evidence="1" id="KW-0472">Membrane</keyword>
<organism evidence="2 3">
    <name type="scientific">Tieghemiomyces parasiticus</name>
    <dbReference type="NCBI Taxonomy" id="78921"/>
    <lineage>
        <taxon>Eukaryota</taxon>
        <taxon>Fungi</taxon>
        <taxon>Fungi incertae sedis</taxon>
        <taxon>Zoopagomycota</taxon>
        <taxon>Kickxellomycotina</taxon>
        <taxon>Dimargaritomycetes</taxon>
        <taxon>Dimargaritales</taxon>
        <taxon>Dimargaritaceae</taxon>
        <taxon>Tieghemiomyces</taxon>
    </lineage>
</organism>
<proteinExistence type="predicted"/>
<evidence type="ECO:0000256" key="1">
    <source>
        <dbReference type="SAM" id="Phobius"/>
    </source>
</evidence>
<feature type="transmembrane region" description="Helical" evidence="1">
    <location>
        <begin position="266"/>
        <end position="285"/>
    </location>
</feature>
<sequence length="381" mass="42798">MAIPLIPSITVVLAAREALATLAAPSVTEAVTIPGLPALYVSNSLSIVCSLVVIAAYLFIRSVNGYLVKPIPLRLAYYASYVEALFSILRLVLLATHATSPLQGYAACGAILWLYINCSLLSLFIRILLPIHLLKILFFKQYHVPFYERQYLGLSFLASTLLSFLPLASSMFGWTEMSQLCGPKPSDYFSQASGRVNMLLWKWASYYGWIVFLVLFCLGVFLTLLYQLVRDRVKLHNAYKSGPALLVATDESNKFWILVRKIVQRILWYPLIVILCHTVELYNALRHSMGAPFSPSGFFASQLLLSLQAVFTLVIVLFEPSLWEAYRDYREPHLATHASLRASISLNPPSPQVIPWDVVIQAVEPKASQLSPAFEFRRFVI</sequence>
<evidence type="ECO:0000313" key="2">
    <source>
        <dbReference type="EMBL" id="KAJ1912901.1"/>
    </source>
</evidence>
<comment type="caution">
    <text evidence="2">The sequence shown here is derived from an EMBL/GenBank/DDBJ whole genome shotgun (WGS) entry which is preliminary data.</text>
</comment>
<feature type="transmembrane region" description="Helical" evidence="1">
    <location>
        <begin position="206"/>
        <end position="226"/>
    </location>
</feature>
<dbReference type="EMBL" id="JANBPT010000791">
    <property type="protein sequence ID" value="KAJ1912901.1"/>
    <property type="molecule type" value="Genomic_DNA"/>
</dbReference>
<name>A0A9W8DJV9_9FUNG</name>
<protein>
    <submittedName>
        <fullName evidence="2">Uncharacterized protein</fullName>
    </submittedName>
</protein>
<feature type="transmembrane region" description="Helical" evidence="1">
    <location>
        <begin position="150"/>
        <end position="168"/>
    </location>
</feature>
<dbReference type="AlphaFoldDB" id="A0A9W8DJV9"/>
<feature type="transmembrane region" description="Helical" evidence="1">
    <location>
        <begin position="44"/>
        <end position="63"/>
    </location>
</feature>
<keyword evidence="1" id="KW-0812">Transmembrane</keyword>
<dbReference type="OrthoDB" id="5552049at2759"/>
<accession>A0A9W8DJV9</accession>
<gene>
    <name evidence="2" type="ORF">IWQ60_009451</name>
</gene>
<feature type="transmembrane region" description="Helical" evidence="1">
    <location>
        <begin position="75"/>
        <end position="98"/>
    </location>
</feature>
<feature type="transmembrane region" description="Helical" evidence="1">
    <location>
        <begin position="104"/>
        <end position="129"/>
    </location>
</feature>
<evidence type="ECO:0000313" key="3">
    <source>
        <dbReference type="Proteomes" id="UP001150569"/>
    </source>
</evidence>
<keyword evidence="1" id="KW-1133">Transmembrane helix</keyword>
<dbReference type="Proteomes" id="UP001150569">
    <property type="component" value="Unassembled WGS sequence"/>
</dbReference>
<keyword evidence="3" id="KW-1185">Reference proteome</keyword>
<reference evidence="2" key="1">
    <citation type="submission" date="2022-07" db="EMBL/GenBank/DDBJ databases">
        <title>Phylogenomic reconstructions and comparative analyses of Kickxellomycotina fungi.</title>
        <authorList>
            <person name="Reynolds N.K."/>
            <person name="Stajich J.E."/>
            <person name="Barry K."/>
            <person name="Grigoriev I.V."/>
            <person name="Crous P."/>
            <person name="Smith M.E."/>
        </authorList>
    </citation>
    <scope>NUCLEOTIDE SEQUENCE</scope>
    <source>
        <strain evidence="2">RSA 861</strain>
    </source>
</reference>